<dbReference type="EMBL" id="CARXXK010001485">
    <property type="protein sequence ID" value="CAI6376469.1"/>
    <property type="molecule type" value="Genomic_DNA"/>
</dbReference>
<protein>
    <recommendedName>
        <fullName evidence="1">DUF5641 domain-containing protein</fullName>
    </recommendedName>
</protein>
<proteinExistence type="predicted"/>
<dbReference type="Pfam" id="PF18701">
    <property type="entry name" value="DUF5641"/>
    <property type="match status" value="1"/>
</dbReference>
<accession>A0AAV0Y693</accession>
<name>A0AAV0Y693_9HEMI</name>
<feature type="domain" description="DUF5641" evidence="1">
    <location>
        <begin position="39"/>
        <end position="133"/>
    </location>
</feature>
<sequence length="141" mass="16228">MSSDPSDMSHLTPGHFLIGDSLSAIPEIDDTNVPTSYLSRWRRVSQYSDILWRRWSKEYLSQLQERSKWASERGVKLKEDSIVIMREENLPPMKWRLGRIINVIPGQDGVIRVADVKTSNGTFRRAIRQLCPLPFVGNCNL</sequence>
<gene>
    <name evidence="2" type="ORF">MEUPH1_LOCUS29836</name>
</gene>
<dbReference type="AlphaFoldDB" id="A0AAV0Y693"/>
<keyword evidence="3" id="KW-1185">Reference proteome</keyword>
<dbReference type="InterPro" id="IPR040676">
    <property type="entry name" value="DUF5641"/>
</dbReference>
<comment type="caution">
    <text evidence="2">The sequence shown here is derived from an EMBL/GenBank/DDBJ whole genome shotgun (WGS) entry which is preliminary data.</text>
</comment>
<organism evidence="2 3">
    <name type="scientific">Macrosiphum euphorbiae</name>
    <name type="common">potato aphid</name>
    <dbReference type="NCBI Taxonomy" id="13131"/>
    <lineage>
        <taxon>Eukaryota</taxon>
        <taxon>Metazoa</taxon>
        <taxon>Ecdysozoa</taxon>
        <taxon>Arthropoda</taxon>
        <taxon>Hexapoda</taxon>
        <taxon>Insecta</taxon>
        <taxon>Pterygota</taxon>
        <taxon>Neoptera</taxon>
        <taxon>Paraneoptera</taxon>
        <taxon>Hemiptera</taxon>
        <taxon>Sternorrhyncha</taxon>
        <taxon>Aphidomorpha</taxon>
        <taxon>Aphidoidea</taxon>
        <taxon>Aphididae</taxon>
        <taxon>Macrosiphini</taxon>
        <taxon>Macrosiphum</taxon>
    </lineage>
</organism>
<evidence type="ECO:0000313" key="3">
    <source>
        <dbReference type="Proteomes" id="UP001160148"/>
    </source>
</evidence>
<evidence type="ECO:0000313" key="2">
    <source>
        <dbReference type="EMBL" id="CAI6376469.1"/>
    </source>
</evidence>
<evidence type="ECO:0000259" key="1">
    <source>
        <dbReference type="Pfam" id="PF18701"/>
    </source>
</evidence>
<reference evidence="2 3" key="1">
    <citation type="submission" date="2023-01" db="EMBL/GenBank/DDBJ databases">
        <authorList>
            <person name="Whitehead M."/>
        </authorList>
    </citation>
    <scope>NUCLEOTIDE SEQUENCE [LARGE SCALE GENOMIC DNA]</scope>
</reference>
<dbReference type="Proteomes" id="UP001160148">
    <property type="component" value="Unassembled WGS sequence"/>
</dbReference>
<dbReference type="PANTHER" id="PTHR47331">
    <property type="entry name" value="PHD-TYPE DOMAIN-CONTAINING PROTEIN"/>
    <property type="match status" value="1"/>
</dbReference>